<keyword evidence="1" id="KW-0732">Signal</keyword>
<protein>
    <submittedName>
        <fullName evidence="2">Uncharacterized protein</fullName>
    </submittedName>
</protein>
<name>A0A6A5XF70_9PLEO</name>
<evidence type="ECO:0000313" key="2">
    <source>
        <dbReference type="EMBL" id="KAF2011583.1"/>
    </source>
</evidence>
<proteinExistence type="predicted"/>
<feature type="chain" id="PRO_5025499946" evidence="1">
    <location>
        <begin position="19"/>
        <end position="155"/>
    </location>
</feature>
<evidence type="ECO:0000313" key="3">
    <source>
        <dbReference type="Proteomes" id="UP000799778"/>
    </source>
</evidence>
<dbReference type="RefSeq" id="XP_033379922.1">
    <property type="nucleotide sequence ID" value="XM_033532351.1"/>
</dbReference>
<evidence type="ECO:0000256" key="1">
    <source>
        <dbReference type="SAM" id="SignalP"/>
    </source>
</evidence>
<organism evidence="2 3">
    <name type="scientific">Aaosphaeria arxii CBS 175.79</name>
    <dbReference type="NCBI Taxonomy" id="1450172"/>
    <lineage>
        <taxon>Eukaryota</taxon>
        <taxon>Fungi</taxon>
        <taxon>Dikarya</taxon>
        <taxon>Ascomycota</taxon>
        <taxon>Pezizomycotina</taxon>
        <taxon>Dothideomycetes</taxon>
        <taxon>Pleosporomycetidae</taxon>
        <taxon>Pleosporales</taxon>
        <taxon>Pleosporales incertae sedis</taxon>
        <taxon>Aaosphaeria</taxon>
    </lineage>
</organism>
<sequence>MHFLRVASVALTATHVLAIPLASLMGSKHNLYLVTCTTSSDADYPLSRYTAVAYFANGPIELSQSLTQIGTVDRPAQPWEGTLKVAKLGKTSAFSSRIDADAAKAQKGSISGTAVLDNEDFVCFKDGQIAFSVTDDWSEQPYTCKTDYWCPSILV</sequence>
<dbReference type="GeneID" id="54289748"/>
<dbReference type="AlphaFoldDB" id="A0A6A5XF70"/>
<keyword evidence="3" id="KW-1185">Reference proteome</keyword>
<accession>A0A6A5XF70</accession>
<feature type="signal peptide" evidence="1">
    <location>
        <begin position="1"/>
        <end position="18"/>
    </location>
</feature>
<dbReference type="EMBL" id="ML978074">
    <property type="protein sequence ID" value="KAF2011583.1"/>
    <property type="molecule type" value="Genomic_DNA"/>
</dbReference>
<dbReference type="Proteomes" id="UP000799778">
    <property type="component" value="Unassembled WGS sequence"/>
</dbReference>
<reference evidence="2" key="1">
    <citation type="journal article" date="2020" name="Stud. Mycol.">
        <title>101 Dothideomycetes genomes: a test case for predicting lifestyles and emergence of pathogens.</title>
        <authorList>
            <person name="Haridas S."/>
            <person name="Albert R."/>
            <person name="Binder M."/>
            <person name="Bloem J."/>
            <person name="Labutti K."/>
            <person name="Salamov A."/>
            <person name="Andreopoulos B."/>
            <person name="Baker S."/>
            <person name="Barry K."/>
            <person name="Bills G."/>
            <person name="Bluhm B."/>
            <person name="Cannon C."/>
            <person name="Castanera R."/>
            <person name="Culley D."/>
            <person name="Daum C."/>
            <person name="Ezra D."/>
            <person name="Gonzalez J."/>
            <person name="Henrissat B."/>
            <person name="Kuo A."/>
            <person name="Liang C."/>
            <person name="Lipzen A."/>
            <person name="Lutzoni F."/>
            <person name="Magnuson J."/>
            <person name="Mondo S."/>
            <person name="Nolan M."/>
            <person name="Ohm R."/>
            <person name="Pangilinan J."/>
            <person name="Park H.-J."/>
            <person name="Ramirez L."/>
            <person name="Alfaro M."/>
            <person name="Sun H."/>
            <person name="Tritt A."/>
            <person name="Yoshinaga Y."/>
            <person name="Zwiers L.-H."/>
            <person name="Turgeon B."/>
            <person name="Goodwin S."/>
            <person name="Spatafora J."/>
            <person name="Crous P."/>
            <person name="Grigoriev I."/>
        </authorList>
    </citation>
    <scope>NUCLEOTIDE SEQUENCE</scope>
    <source>
        <strain evidence="2">CBS 175.79</strain>
    </source>
</reference>
<dbReference type="OrthoDB" id="3783760at2759"/>
<gene>
    <name evidence="2" type="ORF">BU24DRAFT_466275</name>
</gene>